<dbReference type="Gene3D" id="1.10.10.1330">
    <property type="entry name" value="RNA polymerase sigma-54 factor, core-binding domain"/>
    <property type="match status" value="1"/>
</dbReference>
<evidence type="ECO:0000256" key="5">
    <source>
        <dbReference type="ARBA" id="ARBA00023015"/>
    </source>
</evidence>
<dbReference type="PROSITE" id="PS00718">
    <property type="entry name" value="SIGMA54_2"/>
    <property type="match status" value="1"/>
</dbReference>
<feature type="compositionally biased region" description="Acidic residues" evidence="9">
    <location>
        <begin position="57"/>
        <end position="91"/>
    </location>
</feature>
<dbReference type="Pfam" id="PF00309">
    <property type="entry name" value="Sigma54_AID"/>
    <property type="match status" value="1"/>
</dbReference>
<keyword evidence="3" id="KW-0808">Transferase</keyword>
<evidence type="ECO:0000256" key="7">
    <source>
        <dbReference type="ARBA" id="ARBA00023125"/>
    </source>
</evidence>
<gene>
    <name evidence="12" type="primary">rpoN</name>
    <name evidence="12" type="ORF">HXK21_02550</name>
</gene>
<name>A0A929WX96_9BACT</name>
<sequence length="491" mass="56158">MPQKLIQTQKEEQTQQLSAVQVAMARLLELPVMDLEQRVRNELEDNAALEEAGPDKNEEDMAAETTEADDNESETAEDEPHADDETADYLTEDDIPDYLLRQRNEAEEREVQLAATNNAYDELYRQIGEHDLDEQQRRIMEYLIGSLDNDGYLRKDLRTIGDELAIYQNLDVSEEELERLLHLLQRFEPRGIGARDLQECLRVQLESPELKSPFKALAIAIVDRCFKDFTYHHWNTIKTRLKTDDESLQQVAQLIRRLNPKPGSALNETTIGTAPTAIPDFYVHVEDDGSISVRLNNGDVPELRVSKAFKDTVREFGGHKDLNKSQRDAYVYARKKVGDAQLFLELINRRRKTLMGVMRGIVERQRDFFLNDDDEMLLVPMTLRDVAEKAGVDISTVSRVTGSKYVQTQHGLYPLKFFFSSQFTSGEGEELSSRQAKAALREAIAAEDKRHPLSDEALTIVMKEKGFPISRRTVAKYREQLGIPKSGLRKQ</sequence>
<evidence type="ECO:0000313" key="12">
    <source>
        <dbReference type="EMBL" id="MBF0969910.1"/>
    </source>
</evidence>
<keyword evidence="8" id="KW-0804">Transcription</keyword>
<dbReference type="GO" id="GO:0016987">
    <property type="term" value="F:sigma factor activity"/>
    <property type="evidence" value="ECO:0007669"/>
    <property type="project" value="UniProtKB-KW"/>
</dbReference>
<keyword evidence="2" id="KW-0240">DNA-directed RNA polymerase</keyword>
<evidence type="ECO:0000256" key="9">
    <source>
        <dbReference type="SAM" id="MobiDB-lite"/>
    </source>
</evidence>
<dbReference type="NCBIfam" id="TIGR02395">
    <property type="entry name" value="rpoN_sigma"/>
    <property type="match status" value="1"/>
</dbReference>
<evidence type="ECO:0000256" key="2">
    <source>
        <dbReference type="ARBA" id="ARBA00022478"/>
    </source>
</evidence>
<dbReference type="InterPro" id="IPR010982">
    <property type="entry name" value="Lambda_DNA-bd_dom_sf"/>
</dbReference>
<feature type="domain" description="RNA polymerase sigma factor 54 DNA-binding" evidence="10">
    <location>
        <begin position="332"/>
        <end position="490"/>
    </location>
</feature>
<keyword evidence="6" id="KW-0731">Sigma factor</keyword>
<evidence type="ECO:0000313" key="13">
    <source>
        <dbReference type="Proteomes" id="UP000704068"/>
    </source>
</evidence>
<dbReference type="GO" id="GO:0001216">
    <property type="term" value="F:DNA-binding transcription activator activity"/>
    <property type="evidence" value="ECO:0007669"/>
    <property type="project" value="InterPro"/>
</dbReference>
<dbReference type="PANTHER" id="PTHR32248:SF4">
    <property type="entry name" value="RNA POLYMERASE SIGMA-54 FACTOR"/>
    <property type="match status" value="1"/>
</dbReference>
<dbReference type="Proteomes" id="UP000704068">
    <property type="component" value="Unassembled WGS sequence"/>
</dbReference>
<evidence type="ECO:0000256" key="1">
    <source>
        <dbReference type="ARBA" id="ARBA00008798"/>
    </source>
</evidence>
<keyword evidence="7" id="KW-0238">DNA-binding</keyword>
<dbReference type="InterPro" id="IPR007046">
    <property type="entry name" value="RNA_pol_sigma_54_core-bd"/>
</dbReference>
<comment type="caution">
    <text evidence="12">The sequence shown here is derived from an EMBL/GenBank/DDBJ whole genome shotgun (WGS) entry which is preliminary data.</text>
</comment>
<dbReference type="InterPro" id="IPR038709">
    <property type="entry name" value="RpoN_core-bd_sf"/>
</dbReference>
<dbReference type="PIRSF" id="PIRSF000774">
    <property type="entry name" value="RpoN"/>
    <property type="match status" value="1"/>
</dbReference>
<dbReference type="InterPro" id="IPR000394">
    <property type="entry name" value="RNA_pol_sigma_54"/>
</dbReference>
<feature type="region of interest" description="Disordered" evidence="9">
    <location>
        <begin position="41"/>
        <end position="91"/>
    </location>
</feature>
<organism evidence="12 13">
    <name type="scientific">Alloprevotella tannerae</name>
    <dbReference type="NCBI Taxonomy" id="76122"/>
    <lineage>
        <taxon>Bacteria</taxon>
        <taxon>Pseudomonadati</taxon>
        <taxon>Bacteroidota</taxon>
        <taxon>Bacteroidia</taxon>
        <taxon>Bacteroidales</taxon>
        <taxon>Prevotellaceae</taxon>
        <taxon>Alloprevotella</taxon>
    </lineage>
</organism>
<dbReference type="GO" id="GO:0000428">
    <property type="term" value="C:DNA-directed RNA polymerase complex"/>
    <property type="evidence" value="ECO:0007669"/>
    <property type="project" value="UniProtKB-KW"/>
</dbReference>
<dbReference type="PROSITE" id="PS50044">
    <property type="entry name" value="SIGMA54_3"/>
    <property type="match status" value="1"/>
</dbReference>
<dbReference type="EMBL" id="JABZGR010000004">
    <property type="protein sequence ID" value="MBF0969910.1"/>
    <property type="molecule type" value="Genomic_DNA"/>
</dbReference>
<keyword evidence="4" id="KW-0548">Nucleotidyltransferase</keyword>
<dbReference type="GO" id="GO:0003677">
    <property type="term" value="F:DNA binding"/>
    <property type="evidence" value="ECO:0007669"/>
    <property type="project" value="UniProtKB-KW"/>
</dbReference>
<evidence type="ECO:0000259" key="10">
    <source>
        <dbReference type="Pfam" id="PF04552"/>
    </source>
</evidence>
<dbReference type="Gene3D" id="1.10.10.60">
    <property type="entry name" value="Homeodomain-like"/>
    <property type="match status" value="1"/>
</dbReference>
<proteinExistence type="inferred from homology"/>
<dbReference type="PRINTS" id="PR00045">
    <property type="entry name" value="SIGMA54FCT"/>
</dbReference>
<comment type="similarity">
    <text evidence="1">Belongs to the sigma-54 factor family.</text>
</comment>
<dbReference type="PANTHER" id="PTHR32248">
    <property type="entry name" value="RNA POLYMERASE SIGMA-54 FACTOR"/>
    <property type="match status" value="1"/>
</dbReference>
<evidence type="ECO:0000256" key="3">
    <source>
        <dbReference type="ARBA" id="ARBA00022679"/>
    </source>
</evidence>
<evidence type="ECO:0000256" key="6">
    <source>
        <dbReference type="ARBA" id="ARBA00023082"/>
    </source>
</evidence>
<feature type="domain" description="RNA polymerase sigma factor 54 core-binding" evidence="11">
    <location>
        <begin position="113"/>
        <end position="308"/>
    </location>
</feature>
<dbReference type="Gene3D" id="1.10.260.40">
    <property type="entry name" value="lambda repressor-like DNA-binding domains"/>
    <property type="match status" value="1"/>
</dbReference>
<keyword evidence="5" id="KW-0805">Transcription regulation</keyword>
<dbReference type="AlphaFoldDB" id="A0A929WX96"/>
<reference evidence="12" key="1">
    <citation type="submission" date="2020-04" db="EMBL/GenBank/DDBJ databases">
        <title>Deep metagenomics examines the oral microbiome during advanced dental caries in children, revealing novel taxa and co-occurrences with host molecules.</title>
        <authorList>
            <person name="Baker J.L."/>
            <person name="Morton J.T."/>
            <person name="Dinis M."/>
            <person name="Alvarez R."/>
            <person name="Tran N.C."/>
            <person name="Knight R."/>
            <person name="Edlund A."/>
        </authorList>
    </citation>
    <scope>NUCLEOTIDE SEQUENCE</scope>
    <source>
        <strain evidence="12">JCVI_34_bin.1</strain>
    </source>
</reference>
<dbReference type="RefSeq" id="WP_303763090.1">
    <property type="nucleotide sequence ID" value="NZ_JABZGR010000004.1"/>
</dbReference>
<dbReference type="Pfam" id="PF04963">
    <property type="entry name" value="Sigma54_CBD"/>
    <property type="match status" value="1"/>
</dbReference>
<protein>
    <submittedName>
        <fullName evidence="12">RNA polymerase factor sigma-54</fullName>
    </submittedName>
</protein>
<evidence type="ECO:0000256" key="4">
    <source>
        <dbReference type="ARBA" id="ARBA00022695"/>
    </source>
</evidence>
<accession>A0A929WX96</accession>
<dbReference type="Pfam" id="PF04552">
    <property type="entry name" value="Sigma54_DBD"/>
    <property type="match status" value="1"/>
</dbReference>
<evidence type="ECO:0000259" key="11">
    <source>
        <dbReference type="Pfam" id="PF04963"/>
    </source>
</evidence>
<dbReference type="GO" id="GO:0016779">
    <property type="term" value="F:nucleotidyltransferase activity"/>
    <property type="evidence" value="ECO:0007669"/>
    <property type="project" value="UniProtKB-KW"/>
</dbReference>
<dbReference type="GO" id="GO:0006352">
    <property type="term" value="P:DNA-templated transcription initiation"/>
    <property type="evidence" value="ECO:0007669"/>
    <property type="project" value="InterPro"/>
</dbReference>
<evidence type="ECO:0000256" key="8">
    <source>
        <dbReference type="ARBA" id="ARBA00023163"/>
    </source>
</evidence>
<dbReference type="InterPro" id="IPR007634">
    <property type="entry name" value="RNA_pol_sigma_54_DNA-bd"/>
</dbReference>